<keyword evidence="3" id="KW-0808">Transferase</keyword>
<evidence type="ECO:0000256" key="7">
    <source>
        <dbReference type="ARBA" id="ARBA00047899"/>
    </source>
</evidence>
<dbReference type="GO" id="GO:0006624">
    <property type="term" value="P:vacuolar protein processing"/>
    <property type="evidence" value="ECO:0007669"/>
    <property type="project" value="TreeGrafter"/>
</dbReference>
<evidence type="ECO:0000256" key="2">
    <source>
        <dbReference type="ARBA" id="ARBA00022527"/>
    </source>
</evidence>
<evidence type="ECO:0000256" key="6">
    <source>
        <dbReference type="ARBA" id="ARBA00022840"/>
    </source>
</evidence>
<dbReference type="Proteomes" id="UP000761534">
    <property type="component" value="Unassembled WGS sequence"/>
</dbReference>
<keyword evidence="13" id="KW-1185">Reference proteome</keyword>
<keyword evidence="5" id="KW-0418">Kinase</keyword>
<evidence type="ECO:0000256" key="9">
    <source>
        <dbReference type="PROSITE-ProRule" id="PRU10141"/>
    </source>
</evidence>
<feature type="domain" description="Protein kinase" evidence="11">
    <location>
        <begin position="30"/>
        <end position="344"/>
    </location>
</feature>
<dbReference type="SMART" id="SM00220">
    <property type="entry name" value="S_TKc"/>
    <property type="match status" value="1"/>
</dbReference>
<dbReference type="GO" id="GO:0032889">
    <property type="term" value="P:regulation of vacuole fusion, non-autophagic"/>
    <property type="evidence" value="ECO:0007669"/>
    <property type="project" value="TreeGrafter"/>
</dbReference>
<dbReference type="InterPro" id="IPR052239">
    <property type="entry name" value="Ser/Thr-specific_kinases"/>
</dbReference>
<dbReference type="Pfam" id="PF00069">
    <property type="entry name" value="Pkinase"/>
    <property type="match status" value="2"/>
</dbReference>
<dbReference type="PANTHER" id="PTHR45998:SF2">
    <property type="entry name" value="SERINE_THREONINE-PROTEIN KINASE 16"/>
    <property type="match status" value="1"/>
</dbReference>
<dbReference type="VEuPathDB" id="FungiDB:TRICI_005681"/>
<keyword evidence="2 10" id="KW-0723">Serine/threonine-protein kinase</keyword>
<protein>
    <recommendedName>
        <fullName evidence="1">non-specific serine/threonine protein kinase</fullName>
        <ecNumber evidence="1">2.7.11.1</ecNumber>
    </recommendedName>
</protein>
<comment type="catalytic activity">
    <reaction evidence="7">
        <text>L-threonyl-[protein] + ATP = O-phospho-L-threonyl-[protein] + ADP + H(+)</text>
        <dbReference type="Rhea" id="RHEA:46608"/>
        <dbReference type="Rhea" id="RHEA-COMP:11060"/>
        <dbReference type="Rhea" id="RHEA-COMP:11605"/>
        <dbReference type="ChEBI" id="CHEBI:15378"/>
        <dbReference type="ChEBI" id="CHEBI:30013"/>
        <dbReference type="ChEBI" id="CHEBI:30616"/>
        <dbReference type="ChEBI" id="CHEBI:61977"/>
        <dbReference type="ChEBI" id="CHEBI:456216"/>
        <dbReference type="EC" id="2.7.11.1"/>
    </reaction>
</comment>
<keyword evidence="4 9" id="KW-0547">Nucleotide-binding</keyword>
<evidence type="ECO:0000256" key="4">
    <source>
        <dbReference type="ARBA" id="ARBA00022741"/>
    </source>
</evidence>
<sequence length="344" mass="38892">MDVLSDLTYALASCLTCFESPVLRINRHRFHITKLLGEGGFSYVYLVQADDGQEYALKKIRCPFGPESVQVALREVESYKLFDSEYVIRLVDSSVVQEKDGSKTVYMVLPYFRQGNLQDAINEHLMNGTHFEEPQLVDLFTEICKAVRVLHKNHKAGPSRTNANTAEDDDEDVALLEGEDEYTDTQMSEMVPYWHGDIKPANIMLNNSGTPVLMDLGSCAPARRTLATRKDALELQDMAAEHCTMPYRAPELFDVKTGSQVDERIDIWSLGCTFFTLMYSSSPFELQTAESGASLNMAVMNGQFKFPAFPEYSHDLKQIVQACLTVDPQQRPFIDDVLRQLEQL</sequence>
<comment type="catalytic activity">
    <reaction evidence="8">
        <text>L-seryl-[protein] + ATP = O-phospho-L-seryl-[protein] + ADP + H(+)</text>
        <dbReference type="Rhea" id="RHEA:17989"/>
        <dbReference type="Rhea" id="RHEA-COMP:9863"/>
        <dbReference type="Rhea" id="RHEA-COMP:11604"/>
        <dbReference type="ChEBI" id="CHEBI:15378"/>
        <dbReference type="ChEBI" id="CHEBI:29999"/>
        <dbReference type="ChEBI" id="CHEBI:30616"/>
        <dbReference type="ChEBI" id="CHEBI:83421"/>
        <dbReference type="ChEBI" id="CHEBI:456216"/>
        <dbReference type="EC" id="2.7.11.1"/>
    </reaction>
</comment>
<dbReference type="PROSITE" id="PS00108">
    <property type="entry name" value="PROTEIN_KINASE_ST"/>
    <property type="match status" value="1"/>
</dbReference>
<evidence type="ECO:0000256" key="1">
    <source>
        <dbReference type="ARBA" id="ARBA00012513"/>
    </source>
</evidence>
<comment type="similarity">
    <text evidence="10">Belongs to the protein kinase superfamily.</text>
</comment>
<gene>
    <name evidence="12" type="ORF">TRICI_005681</name>
</gene>
<evidence type="ECO:0000256" key="8">
    <source>
        <dbReference type="ARBA" id="ARBA00048679"/>
    </source>
</evidence>
<dbReference type="AlphaFoldDB" id="A0A642UQ97"/>
<dbReference type="EC" id="2.7.11.1" evidence="1"/>
<dbReference type="InterPro" id="IPR011009">
    <property type="entry name" value="Kinase-like_dom_sf"/>
</dbReference>
<dbReference type="Gene3D" id="1.10.510.10">
    <property type="entry name" value="Transferase(Phosphotransferase) domain 1"/>
    <property type="match status" value="2"/>
</dbReference>
<dbReference type="GO" id="GO:0004674">
    <property type="term" value="F:protein serine/threonine kinase activity"/>
    <property type="evidence" value="ECO:0007669"/>
    <property type="project" value="UniProtKB-KW"/>
</dbReference>
<proteinExistence type="inferred from homology"/>
<evidence type="ECO:0000256" key="3">
    <source>
        <dbReference type="ARBA" id="ARBA00022679"/>
    </source>
</evidence>
<evidence type="ECO:0000256" key="10">
    <source>
        <dbReference type="RuleBase" id="RU000304"/>
    </source>
</evidence>
<dbReference type="PROSITE" id="PS50011">
    <property type="entry name" value="PROTEIN_KINASE_DOM"/>
    <property type="match status" value="1"/>
</dbReference>
<dbReference type="InterPro" id="IPR008271">
    <property type="entry name" value="Ser/Thr_kinase_AS"/>
</dbReference>
<dbReference type="EMBL" id="SWFS01000441">
    <property type="protein sequence ID" value="KAA8903391.1"/>
    <property type="molecule type" value="Genomic_DNA"/>
</dbReference>
<keyword evidence="6 9" id="KW-0067">ATP-binding</keyword>
<comment type="caution">
    <text evidence="12">The sequence shown here is derived from an EMBL/GenBank/DDBJ whole genome shotgun (WGS) entry which is preliminary data.</text>
</comment>
<dbReference type="GO" id="GO:0005794">
    <property type="term" value="C:Golgi apparatus"/>
    <property type="evidence" value="ECO:0007669"/>
    <property type="project" value="TreeGrafter"/>
</dbReference>
<dbReference type="GO" id="GO:0005524">
    <property type="term" value="F:ATP binding"/>
    <property type="evidence" value="ECO:0007669"/>
    <property type="project" value="UniProtKB-UniRule"/>
</dbReference>
<feature type="binding site" evidence="9">
    <location>
        <position position="58"/>
    </location>
    <ligand>
        <name>ATP</name>
        <dbReference type="ChEBI" id="CHEBI:30616"/>
    </ligand>
</feature>
<dbReference type="SUPFAM" id="SSF56112">
    <property type="entry name" value="Protein kinase-like (PK-like)"/>
    <property type="match status" value="1"/>
</dbReference>
<dbReference type="PANTHER" id="PTHR45998">
    <property type="entry name" value="SERINE/THREONINE-PROTEIN KINASE 16"/>
    <property type="match status" value="1"/>
</dbReference>
<dbReference type="PROSITE" id="PS00107">
    <property type="entry name" value="PROTEIN_KINASE_ATP"/>
    <property type="match status" value="1"/>
</dbReference>
<evidence type="ECO:0000313" key="12">
    <source>
        <dbReference type="EMBL" id="KAA8903391.1"/>
    </source>
</evidence>
<evidence type="ECO:0000256" key="5">
    <source>
        <dbReference type="ARBA" id="ARBA00022777"/>
    </source>
</evidence>
<name>A0A642UQ97_9ASCO</name>
<dbReference type="InterPro" id="IPR000719">
    <property type="entry name" value="Prot_kinase_dom"/>
</dbReference>
<organism evidence="12 13">
    <name type="scientific">Trichomonascus ciferrii</name>
    <dbReference type="NCBI Taxonomy" id="44093"/>
    <lineage>
        <taxon>Eukaryota</taxon>
        <taxon>Fungi</taxon>
        <taxon>Dikarya</taxon>
        <taxon>Ascomycota</taxon>
        <taxon>Saccharomycotina</taxon>
        <taxon>Dipodascomycetes</taxon>
        <taxon>Dipodascales</taxon>
        <taxon>Trichomonascaceae</taxon>
        <taxon>Trichomonascus</taxon>
        <taxon>Trichomonascus ciferrii complex</taxon>
    </lineage>
</organism>
<dbReference type="InterPro" id="IPR017441">
    <property type="entry name" value="Protein_kinase_ATP_BS"/>
</dbReference>
<dbReference type="GO" id="GO:0005773">
    <property type="term" value="C:vacuole"/>
    <property type="evidence" value="ECO:0007669"/>
    <property type="project" value="GOC"/>
</dbReference>
<reference evidence="12" key="1">
    <citation type="journal article" date="2019" name="G3 (Bethesda)">
        <title>Genome Assemblies of Two Rare Opportunistic Yeast Pathogens: Diutina rugosa (syn. Candida rugosa) and Trichomonascus ciferrii (syn. Candida ciferrii).</title>
        <authorList>
            <person name="Mixao V."/>
            <person name="Saus E."/>
            <person name="Hansen A.P."/>
            <person name="Lass-Florl C."/>
            <person name="Gabaldon T."/>
        </authorList>
    </citation>
    <scope>NUCLEOTIDE SEQUENCE</scope>
    <source>
        <strain evidence="12">CBS 4856</strain>
    </source>
</reference>
<evidence type="ECO:0000313" key="13">
    <source>
        <dbReference type="Proteomes" id="UP000761534"/>
    </source>
</evidence>
<dbReference type="OrthoDB" id="248923at2759"/>
<evidence type="ECO:0000259" key="11">
    <source>
        <dbReference type="PROSITE" id="PS50011"/>
    </source>
</evidence>
<accession>A0A642UQ97</accession>
<dbReference type="CDD" id="cd13986">
    <property type="entry name" value="STKc_16"/>
    <property type="match status" value="1"/>
</dbReference>